<dbReference type="PANTHER" id="PTHR37815:SF3">
    <property type="entry name" value="UPF0397 PROTEIN SPR0429"/>
    <property type="match status" value="1"/>
</dbReference>
<dbReference type="OrthoDB" id="31497at2157"/>
<dbReference type="PANTHER" id="PTHR37815">
    <property type="entry name" value="UPF0397 PROTEIN BC_2624-RELATED"/>
    <property type="match status" value="1"/>
</dbReference>
<dbReference type="STRING" id="368408.Tpen_1668"/>
<feature type="transmembrane region" description="Helical" evidence="1">
    <location>
        <begin position="12"/>
        <end position="31"/>
    </location>
</feature>
<dbReference type="HOGENOM" id="CLU_084705_1_0_2"/>
<evidence type="ECO:0000313" key="3">
    <source>
        <dbReference type="Proteomes" id="UP000000641"/>
    </source>
</evidence>
<dbReference type="EnsemblBacteria" id="ABL79063">
    <property type="protein sequence ID" value="ABL79063"/>
    <property type="gene ID" value="Tpen_1668"/>
</dbReference>
<feature type="transmembrane region" description="Helical" evidence="1">
    <location>
        <begin position="107"/>
        <end position="130"/>
    </location>
</feature>
<protein>
    <recommendedName>
        <fullName evidence="4">ECF transporter S component</fullName>
    </recommendedName>
</protein>
<dbReference type="KEGG" id="tpe:Tpen_1668"/>
<keyword evidence="1" id="KW-0472">Membrane</keyword>
<dbReference type="GeneID" id="4601250"/>
<reference evidence="3" key="1">
    <citation type="journal article" date="2008" name="J. Bacteriol.">
        <title>Genome sequence of Thermofilum pendens reveals an exceptional loss of biosynthetic pathways without genome reduction.</title>
        <authorList>
            <person name="Anderson I."/>
            <person name="Rodriguez J."/>
            <person name="Susanti D."/>
            <person name="Porat I."/>
            <person name="Reich C."/>
            <person name="Ulrich L.E."/>
            <person name="Elkins J.G."/>
            <person name="Mavromatis K."/>
            <person name="Lykidis A."/>
            <person name="Kim E."/>
            <person name="Thompson L.S."/>
            <person name="Nolan M."/>
            <person name="Land M."/>
            <person name="Copeland A."/>
            <person name="Lapidus A."/>
            <person name="Lucas S."/>
            <person name="Detter C."/>
            <person name="Zhulin I.B."/>
            <person name="Olsen G.J."/>
            <person name="Whitman W."/>
            <person name="Mukhopadhyay B."/>
            <person name="Bristow J."/>
            <person name="Kyrpides N."/>
        </authorList>
    </citation>
    <scope>NUCLEOTIDE SEQUENCE [LARGE SCALE GENOMIC DNA]</scope>
    <source>
        <strain evidence="3">DSM 2475 / Hrk 5</strain>
    </source>
</reference>
<gene>
    <name evidence="2" type="ordered locus">Tpen_1668</name>
</gene>
<proteinExistence type="predicted"/>
<accession>A1S0T3</accession>
<evidence type="ECO:0008006" key="4">
    <source>
        <dbReference type="Google" id="ProtNLM"/>
    </source>
</evidence>
<dbReference type="AlphaFoldDB" id="A1S0T3"/>
<sequence>MAKASKSKLVATVGVFAALTTVATVIVQIPVPETKGYINLGDAVVLLSGIVLGPAAGALAGGIGSALADVLSGYAHWAPFTLVIKGVEGFLAGLLSRTGKTALRTLGVLLAAFEMILGYFLVETLLYGVGAALAELPGNVFQAVFGALVALLAGEQLRRRIGVADAVS</sequence>
<keyword evidence="1" id="KW-0812">Transmembrane</keyword>
<feature type="transmembrane region" description="Helical" evidence="1">
    <location>
        <begin position="43"/>
        <end position="68"/>
    </location>
</feature>
<organism evidence="2 3">
    <name type="scientific">Thermofilum pendens (strain DSM 2475 / Hrk 5)</name>
    <dbReference type="NCBI Taxonomy" id="368408"/>
    <lineage>
        <taxon>Archaea</taxon>
        <taxon>Thermoproteota</taxon>
        <taxon>Thermoprotei</taxon>
        <taxon>Thermofilales</taxon>
        <taxon>Thermofilaceae</taxon>
        <taxon>Thermofilum</taxon>
    </lineage>
</organism>
<dbReference type="eggNOG" id="arCOG05752">
    <property type="taxonomic scope" value="Archaea"/>
</dbReference>
<feature type="transmembrane region" description="Helical" evidence="1">
    <location>
        <begin position="136"/>
        <end position="154"/>
    </location>
</feature>
<evidence type="ECO:0000313" key="2">
    <source>
        <dbReference type="EMBL" id="ABL79063.1"/>
    </source>
</evidence>
<keyword evidence="3" id="KW-1185">Reference proteome</keyword>
<dbReference type="Proteomes" id="UP000000641">
    <property type="component" value="Chromosome"/>
</dbReference>
<evidence type="ECO:0000256" key="1">
    <source>
        <dbReference type="SAM" id="Phobius"/>
    </source>
</evidence>
<dbReference type="Pfam" id="PF07155">
    <property type="entry name" value="ECF-ribofla_trS"/>
    <property type="match status" value="1"/>
</dbReference>
<dbReference type="GO" id="GO:0016020">
    <property type="term" value="C:membrane"/>
    <property type="evidence" value="ECO:0007669"/>
    <property type="project" value="InterPro"/>
</dbReference>
<dbReference type="RefSeq" id="WP_011753328.1">
    <property type="nucleotide sequence ID" value="NC_008698.1"/>
</dbReference>
<dbReference type="Gene3D" id="1.10.1760.20">
    <property type="match status" value="1"/>
</dbReference>
<dbReference type="InterPro" id="IPR009825">
    <property type="entry name" value="ECF_substrate-spec-like"/>
</dbReference>
<dbReference type="EMBL" id="CP000505">
    <property type="protein sequence ID" value="ABL79063.1"/>
    <property type="molecule type" value="Genomic_DNA"/>
</dbReference>
<keyword evidence="1" id="KW-1133">Transmembrane helix</keyword>
<name>A1S0T3_THEPD</name>